<evidence type="ECO:0000256" key="4">
    <source>
        <dbReference type="ARBA" id="ARBA00023128"/>
    </source>
</evidence>
<dbReference type="GO" id="GO:0005741">
    <property type="term" value="C:mitochondrial outer membrane"/>
    <property type="evidence" value="ECO:0007669"/>
    <property type="project" value="TreeGrafter"/>
</dbReference>
<proteinExistence type="inferred from homology"/>
<keyword evidence="6" id="KW-0812">Transmembrane</keyword>
<keyword evidence="4" id="KW-0496">Mitochondrion</keyword>
<dbReference type="InterPro" id="IPR051701">
    <property type="entry name" value="Mito_OM_Translocase_MSP1"/>
</dbReference>
<evidence type="ECO:0000313" key="10">
    <source>
        <dbReference type="WBParaSite" id="HPBE_0000237401-mRNA-1"/>
    </source>
</evidence>
<reference evidence="10" key="2">
    <citation type="submission" date="2019-09" db="UniProtKB">
        <authorList>
            <consortium name="WormBaseParasite"/>
        </authorList>
    </citation>
    <scope>IDENTIFICATION</scope>
</reference>
<dbReference type="Proteomes" id="UP000050761">
    <property type="component" value="Unassembled WGS sequence"/>
</dbReference>
<evidence type="ECO:0000256" key="3">
    <source>
        <dbReference type="ARBA" id="ARBA00022840"/>
    </source>
</evidence>
<evidence type="ECO:0000256" key="1">
    <source>
        <dbReference type="ARBA" id="ARBA00004173"/>
    </source>
</evidence>
<dbReference type="GO" id="GO:0140570">
    <property type="term" value="P:extraction of mislocalized protein from mitochondrial outer membrane"/>
    <property type="evidence" value="ECO:0007669"/>
    <property type="project" value="TreeGrafter"/>
</dbReference>
<evidence type="ECO:0000256" key="5">
    <source>
        <dbReference type="RuleBase" id="RU003651"/>
    </source>
</evidence>
<accession>A0A183F882</accession>
<keyword evidence="6" id="KW-0472">Membrane</keyword>
<name>A0A183F882_HELPZ</name>
<comment type="similarity">
    <text evidence="5">Belongs to the AAA ATPase family.</text>
</comment>
<dbReference type="GO" id="GO:0005509">
    <property type="term" value="F:calcium ion binding"/>
    <property type="evidence" value="ECO:0007669"/>
    <property type="project" value="InterPro"/>
</dbReference>
<evidence type="ECO:0000313" key="9">
    <source>
        <dbReference type="Proteomes" id="UP000050761"/>
    </source>
</evidence>
<dbReference type="PANTHER" id="PTHR45644">
    <property type="entry name" value="AAA ATPASE, PUTATIVE (AFU_ORTHOLOGUE AFUA_2G12920)-RELATED-RELATED"/>
    <property type="match status" value="1"/>
</dbReference>
<dbReference type="Pfam" id="PF00004">
    <property type="entry name" value="AAA"/>
    <property type="match status" value="2"/>
</dbReference>
<evidence type="ECO:0000256" key="2">
    <source>
        <dbReference type="ARBA" id="ARBA00022741"/>
    </source>
</evidence>
<protein>
    <submittedName>
        <fullName evidence="10">EF-hand domain-containing protein</fullName>
    </submittedName>
</protein>
<keyword evidence="6" id="KW-1133">Transmembrane helix</keyword>
<dbReference type="SUPFAM" id="SSF52540">
    <property type="entry name" value="P-loop containing nucleoside triphosphate hydrolases"/>
    <property type="match status" value="1"/>
</dbReference>
<keyword evidence="2 5" id="KW-0547">Nucleotide-binding</keyword>
<dbReference type="InterPro" id="IPR027417">
    <property type="entry name" value="P-loop_NTPase"/>
</dbReference>
<dbReference type="InterPro" id="IPR002048">
    <property type="entry name" value="EF_hand_dom"/>
</dbReference>
<dbReference type="GO" id="GO:0005524">
    <property type="term" value="F:ATP binding"/>
    <property type="evidence" value="ECO:0007669"/>
    <property type="project" value="UniProtKB-KW"/>
</dbReference>
<dbReference type="Gene3D" id="1.10.8.60">
    <property type="match status" value="1"/>
</dbReference>
<feature type="transmembrane region" description="Helical" evidence="6">
    <location>
        <begin position="7"/>
        <end position="29"/>
    </location>
</feature>
<dbReference type="WBParaSite" id="HPBE_0000237401-mRNA-1">
    <property type="protein sequence ID" value="HPBE_0000237401-mRNA-1"/>
    <property type="gene ID" value="HPBE_0000237401"/>
</dbReference>
<evidence type="ECO:0000259" key="7">
    <source>
        <dbReference type="PROSITE" id="PS50222"/>
    </source>
</evidence>
<comment type="subcellular location">
    <subcellularLocation>
        <location evidence="1">Mitochondrion</location>
    </subcellularLocation>
</comment>
<gene>
    <name evidence="8" type="ORF">HPBE_LOCUS2375</name>
</gene>
<dbReference type="PROSITE" id="PS00674">
    <property type="entry name" value="AAA"/>
    <property type="match status" value="1"/>
</dbReference>
<keyword evidence="3 5" id="KW-0067">ATP-binding</keyword>
<dbReference type="PROSITE" id="PS50222">
    <property type="entry name" value="EF_HAND_2"/>
    <property type="match status" value="1"/>
</dbReference>
<sequence>MSDRAEVISLCIRLAAAAALSFFTVRYMVKFLDPHYASREESKKRVDQLFRELGIDGNIELNEHELRIATQFVGGEDSGAEWGDIGGCDELIAEMKDRIILPLQIAAEADSPLLCPPKVPGISQLFNATVNRFINLQVSNLTDKWYGESQKLAAAVFSVAQKFQPTIIFIDEIDSFLRDRQAHDHEATAMMKAQFMSLWDGFASTNDQYSDSFLRDRQAHDHEATAMMKAQFMSLWDGFASTNDQIIVMGATNRPQDVDPAIMRRLSARFPIPVPSESQREQILRVILRSENLSDSVNLKKIAAMAQGLTGSDLKEVCRLAVLSRAKATLADQGSLRNRQPIEDDDLEMALLKYSRAYQHMTEHGLD</sequence>
<organism evidence="9 10">
    <name type="scientific">Heligmosomoides polygyrus</name>
    <name type="common">Parasitic roundworm</name>
    <dbReference type="NCBI Taxonomy" id="6339"/>
    <lineage>
        <taxon>Eukaryota</taxon>
        <taxon>Metazoa</taxon>
        <taxon>Ecdysozoa</taxon>
        <taxon>Nematoda</taxon>
        <taxon>Chromadorea</taxon>
        <taxon>Rhabditida</taxon>
        <taxon>Rhabditina</taxon>
        <taxon>Rhabditomorpha</taxon>
        <taxon>Strongyloidea</taxon>
        <taxon>Heligmosomidae</taxon>
        <taxon>Heligmosomoides</taxon>
    </lineage>
</organism>
<dbReference type="InterPro" id="IPR003960">
    <property type="entry name" value="ATPase_AAA_CS"/>
</dbReference>
<keyword evidence="9" id="KW-1185">Reference proteome</keyword>
<reference evidence="8 9" key="1">
    <citation type="submission" date="2018-11" db="EMBL/GenBank/DDBJ databases">
        <authorList>
            <consortium name="Pathogen Informatics"/>
        </authorList>
    </citation>
    <scope>NUCLEOTIDE SEQUENCE [LARGE SCALE GENOMIC DNA]</scope>
</reference>
<dbReference type="InterPro" id="IPR003959">
    <property type="entry name" value="ATPase_AAA_core"/>
</dbReference>
<dbReference type="AlphaFoldDB" id="A0A183F882"/>
<feature type="domain" description="EF-hand" evidence="7">
    <location>
        <begin position="41"/>
        <end position="76"/>
    </location>
</feature>
<evidence type="ECO:0000256" key="6">
    <source>
        <dbReference type="SAM" id="Phobius"/>
    </source>
</evidence>
<dbReference type="OrthoDB" id="10254455at2759"/>
<dbReference type="GO" id="GO:0016887">
    <property type="term" value="F:ATP hydrolysis activity"/>
    <property type="evidence" value="ECO:0007669"/>
    <property type="project" value="InterPro"/>
</dbReference>
<dbReference type="PANTHER" id="PTHR45644:SF3">
    <property type="entry name" value="FI08533P-RELATED"/>
    <property type="match status" value="1"/>
</dbReference>
<evidence type="ECO:0000313" key="8">
    <source>
        <dbReference type="EMBL" id="VDO24838.1"/>
    </source>
</evidence>
<dbReference type="EMBL" id="UZAH01003498">
    <property type="protein sequence ID" value="VDO24838.1"/>
    <property type="molecule type" value="Genomic_DNA"/>
</dbReference>
<dbReference type="Gene3D" id="3.40.50.300">
    <property type="entry name" value="P-loop containing nucleotide triphosphate hydrolases"/>
    <property type="match status" value="2"/>
</dbReference>
<accession>A0A3P7X466</accession>